<comment type="caution">
    <text evidence="6">The sequence shown here is derived from an EMBL/GenBank/DDBJ whole genome shotgun (WGS) entry which is preliminary data.</text>
</comment>
<keyword evidence="3" id="KW-0804">Transcription</keyword>
<feature type="domain" description="HTH hxlR-type" evidence="5">
    <location>
        <begin position="13"/>
        <end position="110"/>
    </location>
</feature>
<dbReference type="AlphaFoldDB" id="A0AA44F3P0"/>
<dbReference type="PANTHER" id="PTHR33204:SF17">
    <property type="entry name" value="TRANSCRIPTIONAL REGULATORY PROTEIN"/>
    <property type="match status" value="1"/>
</dbReference>
<dbReference type="RefSeq" id="WP_173739236.1">
    <property type="nucleotide sequence ID" value="NZ_JAAKZU010000018.1"/>
</dbReference>
<dbReference type="GO" id="GO:0003677">
    <property type="term" value="F:DNA binding"/>
    <property type="evidence" value="ECO:0007669"/>
    <property type="project" value="UniProtKB-KW"/>
</dbReference>
<protein>
    <submittedName>
        <fullName evidence="6">Helix-turn-helix transcriptional regulator</fullName>
    </submittedName>
</protein>
<accession>A0AA44F3P0</accession>
<name>A0AA44F3P0_AGRTU</name>
<dbReference type="PROSITE" id="PS51118">
    <property type="entry name" value="HTH_HXLR"/>
    <property type="match status" value="1"/>
</dbReference>
<evidence type="ECO:0000313" key="7">
    <source>
        <dbReference type="Proteomes" id="UP000702952"/>
    </source>
</evidence>
<dbReference type="Pfam" id="PF01638">
    <property type="entry name" value="HxlR"/>
    <property type="match status" value="1"/>
</dbReference>
<dbReference type="InterPro" id="IPR036388">
    <property type="entry name" value="WH-like_DNA-bd_sf"/>
</dbReference>
<dbReference type="InterPro" id="IPR002577">
    <property type="entry name" value="HTH_HxlR"/>
</dbReference>
<feature type="region of interest" description="Disordered" evidence="4">
    <location>
        <begin position="134"/>
        <end position="153"/>
    </location>
</feature>
<organism evidence="6 7">
    <name type="scientific">Agrobacterium tumefaciens</name>
    <dbReference type="NCBI Taxonomy" id="358"/>
    <lineage>
        <taxon>Bacteria</taxon>
        <taxon>Pseudomonadati</taxon>
        <taxon>Pseudomonadota</taxon>
        <taxon>Alphaproteobacteria</taxon>
        <taxon>Hyphomicrobiales</taxon>
        <taxon>Rhizobiaceae</taxon>
        <taxon>Rhizobium/Agrobacterium group</taxon>
        <taxon>Agrobacterium</taxon>
        <taxon>Agrobacterium tumefaciens complex</taxon>
    </lineage>
</organism>
<dbReference type="EMBL" id="JAAMAY010000013">
    <property type="protein sequence ID" value="NTC28026.1"/>
    <property type="molecule type" value="Genomic_DNA"/>
</dbReference>
<evidence type="ECO:0000313" key="6">
    <source>
        <dbReference type="EMBL" id="NTC28026.1"/>
    </source>
</evidence>
<dbReference type="PANTHER" id="PTHR33204">
    <property type="entry name" value="TRANSCRIPTIONAL REGULATOR, MARR FAMILY"/>
    <property type="match status" value="1"/>
</dbReference>
<evidence type="ECO:0000259" key="5">
    <source>
        <dbReference type="PROSITE" id="PS51118"/>
    </source>
</evidence>
<dbReference type="SUPFAM" id="SSF46785">
    <property type="entry name" value="Winged helix' DNA-binding domain"/>
    <property type="match status" value="1"/>
</dbReference>
<dbReference type="Gene3D" id="1.10.10.10">
    <property type="entry name" value="Winged helix-like DNA-binding domain superfamily/Winged helix DNA-binding domain"/>
    <property type="match status" value="1"/>
</dbReference>
<reference evidence="6" key="1">
    <citation type="journal article" date="2020" name="Science">
        <title>Unexpected conservation and global transmission of agrobacterial virulence plasmids.</title>
        <authorList>
            <person name="Weisberg A.J."/>
            <person name="Davis E.W. 2nd"/>
            <person name="Tabima J."/>
            <person name="Belcher M.S."/>
            <person name="Miller M."/>
            <person name="Kuo C.H."/>
            <person name="Loper J.E."/>
            <person name="Grunwald N.J."/>
            <person name="Putnam M.L."/>
            <person name="Chang J.H."/>
        </authorList>
    </citation>
    <scope>NUCLEOTIDE SEQUENCE</scope>
    <source>
        <strain evidence="6">17-1853-1a</strain>
    </source>
</reference>
<dbReference type="InterPro" id="IPR036390">
    <property type="entry name" value="WH_DNA-bd_sf"/>
</dbReference>
<evidence type="ECO:0000256" key="4">
    <source>
        <dbReference type="SAM" id="MobiDB-lite"/>
    </source>
</evidence>
<evidence type="ECO:0000256" key="3">
    <source>
        <dbReference type="ARBA" id="ARBA00023163"/>
    </source>
</evidence>
<sequence length="172" mass="19277">MQMKRTGPADTGCPILRSLKYVGEPWAILIIRDALAGNTRFDEFQKNLNVAPNILTARLKTLVEGGLMERRQYSERPPRDEYHLTRRGSDFRPVIQAMLAWGNRHLAPEGPSVLILNTETGEPADPVMVDGKTGRPLSDPIFAHASGPAASDRIRRRYPSIAEFQQKDNQSQ</sequence>
<keyword evidence="1" id="KW-0805">Transcription regulation</keyword>
<dbReference type="Proteomes" id="UP000702952">
    <property type="component" value="Unassembled WGS sequence"/>
</dbReference>
<proteinExistence type="predicted"/>
<keyword evidence="2" id="KW-0238">DNA-binding</keyword>
<gene>
    <name evidence="6" type="ORF">G6M46_07640</name>
</gene>
<evidence type="ECO:0000256" key="2">
    <source>
        <dbReference type="ARBA" id="ARBA00023125"/>
    </source>
</evidence>
<evidence type="ECO:0000256" key="1">
    <source>
        <dbReference type="ARBA" id="ARBA00023015"/>
    </source>
</evidence>